<dbReference type="Gene3D" id="3.20.20.100">
    <property type="entry name" value="NADP-dependent oxidoreductase domain"/>
    <property type="match status" value="1"/>
</dbReference>
<gene>
    <name evidence="4" type="ORF">ABNG02_06365</name>
    <name evidence="3" type="ORF">GCM10008994_22770</name>
</gene>
<dbReference type="AlphaFoldDB" id="A0AAV3ST97"/>
<dbReference type="Pfam" id="PF00248">
    <property type="entry name" value="Aldo_ket_red"/>
    <property type="match status" value="1"/>
</dbReference>
<dbReference type="PANTHER" id="PTHR43364:SF4">
    <property type="entry name" value="NAD(P)-LINKED OXIDOREDUCTASE SUPERFAMILY PROTEIN"/>
    <property type="match status" value="1"/>
</dbReference>
<name>A0AAV3ST97_9EURY</name>
<sequence length="331" mass="37622">MVASDFDTTRLGKTGLKVSELGLGTWRFGHEDDQGNIPIGKERAHTLLDRYSSLGGNLIDTANVYGEGLSEQYIGEWLEDYDRRDFIIGSKIYWPTRDTDPNASGLNRRHIRNQIDKILSRLNTTYLDILYVHRWDETTDVGTVMRTLTNLVSDGKVNYLGFSTSIPNAWRVVRANEYAKKHGLEPFSIVQPQYNLVTRQIESQYLPMCRTYDLAVTTWSPLAGGFLTGKYSRSGTKQEDARGNRDDYFEDRYLTEANFKILDAVREVSNEEGISPTQVSLRWLIENEDVSAPIIGARTVEQLEENIKSTTVSLSQNHITQLDKSGDWSGY</sequence>
<dbReference type="EMBL" id="JBEDNW010000003">
    <property type="protein sequence ID" value="MEZ3166945.1"/>
    <property type="molecule type" value="Genomic_DNA"/>
</dbReference>
<reference evidence="3" key="2">
    <citation type="submission" date="2023-12" db="EMBL/GenBank/DDBJ databases">
        <authorList>
            <person name="Sun Q."/>
            <person name="Inoue M."/>
        </authorList>
    </citation>
    <scope>NUCLEOTIDE SEQUENCE</scope>
    <source>
        <strain evidence="3">JCM 14265</strain>
    </source>
</reference>
<dbReference type="FunFam" id="3.20.20.100:FF:000004">
    <property type="entry name" value="Oxidoreductase, aldo/keto reductase"/>
    <property type="match status" value="1"/>
</dbReference>
<evidence type="ECO:0000313" key="3">
    <source>
        <dbReference type="EMBL" id="GAA0547353.1"/>
    </source>
</evidence>
<proteinExistence type="predicted"/>
<keyword evidence="6" id="KW-1185">Reference proteome</keyword>
<comment type="caution">
    <text evidence="3">The sequence shown here is derived from an EMBL/GenBank/DDBJ whole genome shotgun (WGS) entry which is preliminary data.</text>
</comment>
<dbReference type="EMBL" id="BAAADQ010000013">
    <property type="protein sequence ID" value="GAA0547353.1"/>
    <property type="molecule type" value="Genomic_DNA"/>
</dbReference>
<evidence type="ECO:0000313" key="6">
    <source>
        <dbReference type="Proteomes" id="UP001567571"/>
    </source>
</evidence>
<dbReference type="GO" id="GO:0005829">
    <property type="term" value="C:cytosol"/>
    <property type="evidence" value="ECO:0007669"/>
    <property type="project" value="UniProtKB-ARBA"/>
</dbReference>
<evidence type="ECO:0000256" key="1">
    <source>
        <dbReference type="ARBA" id="ARBA00023002"/>
    </source>
</evidence>
<evidence type="ECO:0000313" key="4">
    <source>
        <dbReference type="EMBL" id="MEZ3166945.1"/>
    </source>
</evidence>
<protein>
    <submittedName>
        <fullName evidence="3">Aldo/keto reductase</fullName>
    </submittedName>
</protein>
<accession>A0AAV3ST97</accession>
<keyword evidence="1" id="KW-0560">Oxidoreductase</keyword>
<evidence type="ECO:0000313" key="5">
    <source>
        <dbReference type="Proteomes" id="UP001501425"/>
    </source>
</evidence>
<evidence type="ECO:0000259" key="2">
    <source>
        <dbReference type="Pfam" id="PF00248"/>
    </source>
</evidence>
<dbReference type="PANTHER" id="PTHR43364">
    <property type="entry name" value="NADH-SPECIFIC METHYLGLYOXAL REDUCTASE-RELATED"/>
    <property type="match status" value="1"/>
</dbReference>
<reference evidence="4 6" key="3">
    <citation type="submission" date="2024-06" db="EMBL/GenBank/DDBJ databases">
        <title>Halorubrum miltondacostae sp. nov., a potential PHA producer isolated from an inland solar saltern in Rio Maior, Portugal.</title>
        <authorList>
            <person name="Albuquerque L."/>
            <person name="Viver T."/>
            <person name="Barroso C."/>
            <person name="Claudino R."/>
            <person name="Galvan M."/>
            <person name="Simoes G."/>
            <person name="Lobo Da Cunha A."/>
            <person name="Egas C."/>
        </authorList>
    </citation>
    <scope>NUCLEOTIDE SEQUENCE [LARGE SCALE GENOMIC DNA]</scope>
    <source>
        <strain evidence="4 6">DSM 18646</strain>
    </source>
</reference>
<dbReference type="GO" id="GO:0016491">
    <property type="term" value="F:oxidoreductase activity"/>
    <property type="evidence" value="ECO:0007669"/>
    <property type="project" value="UniProtKB-KW"/>
</dbReference>
<dbReference type="SUPFAM" id="SSF51430">
    <property type="entry name" value="NAD(P)-linked oxidoreductase"/>
    <property type="match status" value="1"/>
</dbReference>
<reference evidence="3" key="1">
    <citation type="journal article" date="2014" name="Int. J. Syst. Evol. Microbiol.">
        <title>Complete genome sequence of Corynebacterium casei LMG S-19264T (=DSM 44701T), isolated from a smear-ripened cheese.</title>
        <authorList>
            <consortium name="US DOE Joint Genome Institute (JGI-PGF)"/>
            <person name="Walter F."/>
            <person name="Albersmeier A."/>
            <person name="Kalinowski J."/>
            <person name="Ruckert C."/>
        </authorList>
    </citation>
    <scope>NUCLEOTIDE SEQUENCE</scope>
    <source>
        <strain evidence="3">JCM 14265</strain>
    </source>
</reference>
<feature type="domain" description="NADP-dependent oxidoreductase" evidence="2">
    <location>
        <begin position="20"/>
        <end position="325"/>
    </location>
</feature>
<dbReference type="InterPro" id="IPR036812">
    <property type="entry name" value="NAD(P)_OxRdtase_dom_sf"/>
</dbReference>
<dbReference type="Proteomes" id="UP001567571">
    <property type="component" value="Unassembled WGS sequence"/>
</dbReference>
<organism evidence="3 5">
    <name type="scientific">Halorubrum ejinorense</name>
    <dbReference type="NCBI Taxonomy" id="425309"/>
    <lineage>
        <taxon>Archaea</taxon>
        <taxon>Methanobacteriati</taxon>
        <taxon>Methanobacteriota</taxon>
        <taxon>Stenosarchaea group</taxon>
        <taxon>Halobacteria</taxon>
        <taxon>Halobacteriales</taxon>
        <taxon>Haloferacaceae</taxon>
        <taxon>Halorubrum</taxon>
    </lineage>
</organism>
<dbReference type="Proteomes" id="UP001501425">
    <property type="component" value="Unassembled WGS sequence"/>
</dbReference>
<dbReference type="InterPro" id="IPR023210">
    <property type="entry name" value="NADP_OxRdtase_dom"/>
</dbReference>
<dbReference type="InterPro" id="IPR050523">
    <property type="entry name" value="AKR_Detox_Biosynth"/>
</dbReference>
<dbReference type="RefSeq" id="WP_343779162.1">
    <property type="nucleotide sequence ID" value="NZ_BAAADQ010000013.1"/>
</dbReference>